<gene>
    <name evidence="1" type="ORF">OXX778_LOCUS2906</name>
</gene>
<evidence type="ECO:0000313" key="2">
    <source>
        <dbReference type="Proteomes" id="UP000663879"/>
    </source>
</evidence>
<comment type="caution">
    <text evidence="1">The sequence shown here is derived from an EMBL/GenBank/DDBJ whole genome shotgun (WGS) entry which is preliminary data.</text>
</comment>
<name>A0A813NAV7_9BILA</name>
<reference evidence="1" key="1">
    <citation type="submission" date="2021-02" db="EMBL/GenBank/DDBJ databases">
        <authorList>
            <person name="Nowell W R."/>
        </authorList>
    </citation>
    <scope>NUCLEOTIDE SEQUENCE</scope>
    <source>
        <strain evidence="1">Ploen Becks lab</strain>
    </source>
</reference>
<accession>A0A813NAV7</accession>
<organism evidence="1 2">
    <name type="scientific">Brachionus calyciflorus</name>
    <dbReference type="NCBI Taxonomy" id="104777"/>
    <lineage>
        <taxon>Eukaryota</taxon>
        <taxon>Metazoa</taxon>
        <taxon>Spiralia</taxon>
        <taxon>Gnathifera</taxon>
        <taxon>Rotifera</taxon>
        <taxon>Eurotatoria</taxon>
        <taxon>Monogononta</taxon>
        <taxon>Pseudotrocha</taxon>
        <taxon>Ploima</taxon>
        <taxon>Brachionidae</taxon>
        <taxon>Brachionus</taxon>
    </lineage>
</organism>
<keyword evidence="2" id="KW-1185">Reference proteome</keyword>
<evidence type="ECO:0000313" key="1">
    <source>
        <dbReference type="EMBL" id="CAF0732166.1"/>
    </source>
</evidence>
<dbReference type="AlphaFoldDB" id="A0A813NAV7"/>
<dbReference type="EMBL" id="CAJNOC010000243">
    <property type="protein sequence ID" value="CAF0732166.1"/>
    <property type="molecule type" value="Genomic_DNA"/>
</dbReference>
<protein>
    <submittedName>
        <fullName evidence="1">Uncharacterized protein</fullName>
    </submittedName>
</protein>
<dbReference type="OrthoDB" id="10378929at2759"/>
<sequence>MMSEQTVIQTSSTNADKSKLIDDFGQNEDLIKKANKILNRYSLSQVKFKVDRVELEVNQDEINSYIDFLVNGLFKDLSIDYKEKIASIQVTKNEQCYQFEIVDEKKDSFSIYSIKSIRQSHKFCITIYGYRHDVELSYGAKIRRSMFKGGNGLVINELRSLFNNDLSQLLTFLMNQAYNKND</sequence>
<proteinExistence type="predicted"/>
<dbReference type="Proteomes" id="UP000663879">
    <property type="component" value="Unassembled WGS sequence"/>
</dbReference>